<dbReference type="PANTHER" id="PTHR43346">
    <property type="entry name" value="LIGAND BINDING DOMAIN PROTEIN, PUTATIVE (AFU_ORTHOLOGUE AFUA_6G14370)-RELATED"/>
    <property type="match status" value="1"/>
</dbReference>
<keyword evidence="3" id="KW-1185">Reference proteome</keyword>
<evidence type="ECO:0000259" key="1">
    <source>
        <dbReference type="SMART" id="SM00835"/>
    </source>
</evidence>
<evidence type="ECO:0000313" key="3">
    <source>
        <dbReference type="Proteomes" id="UP000282957"/>
    </source>
</evidence>
<dbReference type="Gene3D" id="2.60.120.10">
    <property type="entry name" value="Jelly Rolls"/>
    <property type="match status" value="1"/>
</dbReference>
<evidence type="ECO:0000313" key="2">
    <source>
        <dbReference type="EMBL" id="RVT96161.1"/>
    </source>
</evidence>
<dbReference type="AlphaFoldDB" id="A0A437MEQ7"/>
<name>A0A437MEQ7_9PROT</name>
<dbReference type="EMBL" id="SACL01000004">
    <property type="protein sequence ID" value="RVT96161.1"/>
    <property type="molecule type" value="Genomic_DNA"/>
</dbReference>
<dbReference type="InterPro" id="IPR011051">
    <property type="entry name" value="RmlC_Cupin_sf"/>
</dbReference>
<gene>
    <name evidence="2" type="ORF">EOD42_13660</name>
</gene>
<comment type="caution">
    <text evidence="2">The sequence shown here is derived from an EMBL/GenBank/DDBJ whole genome shotgun (WGS) entry which is preliminary data.</text>
</comment>
<dbReference type="SMART" id="SM00835">
    <property type="entry name" value="Cupin_1"/>
    <property type="match status" value="1"/>
</dbReference>
<organism evidence="2 3">
    <name type="scientific">Rhodovarius crocodyli</name>
    <dbReference type="NCBI Taxonomy" id="1979269"/>
    <lineage>
        <taxon>Bacteria</taxon>
        <taxon>Pseudomonadati</taxon>
        <taxon>Pseudomonadota</taxon>
        <taxon>Alphaproteobacteria</taxon>
        <taxon>Acetobacterales</taxon>
        <taxon>Roseomonadaceae</taxon>
        <taxon>Rhodovarius</taxon>
    </lineage>
</organism>
<dbReference type="PANTHER" id="PTHR43346:SF1">
    <property type="entry name" value="QUERCETIN 2,3-DIOXYGENASE-RELATED"/>
    <property type="match status" value="1"/>
</dbReference>
<dbReference type="InterPro" id="IPR013096">
    <property type="entry name" value="Cupin_2"/>
</dbReference>
<accession>A0A437MEQ7</accession>
<sequence length="144" mass="15454">MRMLLKRAGELKAFRISPRDTNYFACLLDPIADGAGFTWVVEIFTPGGATPPNVHQKAQEAFFVLAGRGIARAGDTSAEIGPGDCFMLPPGLEHIVENPGPGKLYCLTLMVPDEDFAALIRNGIPVELDAEDMAVLTRQGSTHG</sequence>
<proteinExistence type="predicted"/>
<reference evidence="2 3" key="1">
    <citation type="submission" date="2019-01" db="EMBL/GenBank/DDBJ databases">
        <authorList>
            <person name="Chen W.-M."/>
        </authorList>
    </citation>
    <scope>NUCLEOTIDE SEQUENCE [LARGE SCALE GENOMIC DNA]</scope>
    <source>
        <strain evidence="2 3">CCP-6</strain>
    </source>
</reference>
<dbReference type="Proteomes" id="UP000282957">
    <property type="component" value="Unassembled WGS sequence"/>
</dbReference>
<dbReference type="CDD" id="cd06987">
    <property type="entry name" value="cupin_MAE_RS03005"/>
    <property type="match status" value="1"/>
</dbReference>
<dbReference type="Pfam" id="PF07883">
    <property type="entry name" value="Cupin_2"/>
    <property type="match status" value="1"/>
</dbReference>
<feature type="domain" description="Cupin type-1" evidence="1">
    <location>
        <begin position="14"/>
        <end position="134"/>
    </location>
</feature>
<dbReference type="InterPro" id="IPR014710">
    <property type="entry name" value="RmlC-like_jellyroll"/>
</dbReference>
<protein>
    <submittedName>
        <fullName evidence="2">Cupin domain-containing protein</fullName>
    </submittedName>
</protein>
<dbReference type="SUPFAM" id="SSF51182">
    <property type="entry name" value="RmlC-like cupins"/>
    <property type="match status" value="1"/>
</dbReference>
<dbReference type="InterPro" id="IPR006045">
    <property type="entry name" value="Cupin_1"/>
</dbReference>
<dbReference type="InterPro" id="IPR052538">
    <property type="entry name" value="Flavonoid_dioxygenase-like"/>
</dbReference>
<dbReference type="OrthoDB" id="9180677at2"/>